<keyword evidence="7" id="KW-1185">Reference proteome</keyword>
<dbReference type="PANTHER" id="PTHR30419">
    <property type="entry name" value="HTH-TYPE TRANSCRIPTIONAL REGULATOR YBHD"/>
    <property type="match status" value="1"/>
</dbReference>
<dbReference type="Proteomes" id="UP001220530">
    <property type="component" value="Chromosome"/>
</dbReference>
<name>A0ABY7YQE0_9HYPH</name>
<dbReference type="PANTHER" id="PTHR30419:SF7">
    <property type="entry name" value="HTH-TYPE TRANSCRIPTIONAL REGULATOR TDCA"/>
    <property type="match status" value="1"/>
</dbReference>
<dbReference type="Gene3D" id="3.40.190.290">
    <property type="match status" value="1"/>
</dbReference>
<keyword evidence="4" id="KW-0804">Transcription</keyword>
<dbReference type="InterPro" id="IPR005119">
    <property type="entry name" value="LysR_subst-bd"/>
</dbReference>
<keyword evidence="2" id="KW-0805">Transcription regulation</keyword>
<dbReference type="InterPro" id="IPR036390">
    <property type="entry name" value="WH_DNA-bd_sf"/>
</dbReference>
<dbReference type="PROSITE" id="PS50931">
    <property type="entry name" value="HTH_LYSR"/>
    <property type="match status" value="1"/>
</dbReference>
<dbReference type="InterPro" id="IPR050950">
    <property type="entry name" value="HTH-type_LysR_regulators"/>
</dbReference>
<dbReference type="EMBL" id="CP118246">
    <property type="protein sequence ID" value="WDR03546.1"/>
    <property type="molecule type" value="Genomic_DNA"/>
</dbReference>
<dbReference type="Gene3D" id="1.10.10.10">
    <property type="entry name" value="Winged helix-like DNA-binding domain superfamily/Winged helix DNA-binding domain"/>
    <property type="match status" value="1"/>
</dbReference>
<dbReference type="Pfam" id="PF00126">
    <property type="entry name" value="HTH_1"/>
    <property type="match status" value="1"/>
</dbReference>
<evidence type="ECO:0000256" key="1">
    <source>
        <dbReference type="ARBA" id="ARBA00009437"/>
    </source>
</evidence>
<evidence type="ECO:0000256" key="2">
    <source>
        <dbReference type="ARBA" id="ARBA00023015"/>
    </source>
</evidence>
<accession>A0ABY7YQE0</accession>
<sequence>MYDDLRNFVVVVESTSVTLAAKRLGLSQPAVSKCIRRIESQLGVTLLMRTARGVMPTEVGRQVYDRAKAIEAEYRYLRWHATEAKGGLSKTLRLGAGPNWNVAYLQGIIDDIRTHFPKTVLEAQVHVKEILVDNLSAGKLDFAICGTDIESSDENIEKETLTNVETVIMCRKDHPLRRSQNISLQDLIACDWVSFEPNRHYVYSLDAFFAREGLRPPAPSVVTDSWLSGILIVANGNSLMNVPRNLEGLTSKFDVLVLPGLPAVQKFSGGLWYRKSMMDFEIGRRVKEIIKARIVL</sequence>
<protein>
    <submittedName>
        <fullName evidence="6">LysR family transcriptional regulator</fullName>
    </submittedName>
</protein>
<dbReference type="PRINTS" id="PR00039">
    <property type="entry name" value="HTHLYSR"/>
</dbReference>
<evidence type="ECO:0000256" key="3">
    <source>
        <dbReference type="ARBA" id="ARBA00023125"/>
    </source>
</evidence>
<dbReference type="SUPFAM" id="SSF53850">
    <property type="entry name" value="Periplasmic binding protein-like II"/>
    <property type="match status" value="1"/>
</dbReference>
<gene>
    <name evidence="6" type="ORF">PSQ19_05505</name>
</gene>
<keyword evidence="3" id="KW-0238">DNA-binding</keyword>
<dbReference type="RefSeq" id="WP_282219938.1">
    <property type="nucleotide sequence ID" value="NZ_CP118246.1"/>
</dbReference>
<evidence type="ECO:0000313" key="7">
    <source>
        <dbReference type="Proteomes" id="UP001220530"/>
    </source>
</evidence>
<evidence type="ECO:0000256" key="4">
    <source>
        <dbReference type="ARBA" id="ARBA00023163"/>
    </source>
</evidence>
<proteinExistence type="inferred from homology"/>
<comment type="similarity">
    <text evidence="1">Belongs to the LysR transcriptional regulatory family.</text>
</comment>
<evidence type="ECO:0000313" key="6">
    <source>
        <dbReference type="EMBL" id="WDR03546.1"/>
    </source>
</evidence>
<dbReference type="CDD" id="cd05466">
    <property type="entry name" value="PBP2_LTTR_substrate"/>
    <property type="match status" value="1"/>
</dbReference>
<reference evidence="6 7" key="1">
    <citation type="submission" date="2023-02" db="EMBL/GenBank/DDBJ databases">
        <title>Devosia algicola sp. nov., isolated from the phycosphere of marine algae.</title>
        <authorList>
            <person name="Kim J.M."/>
            <person name="Lee J.K."/>
            <person name="Choi B.J."/>
            <person name="Bayburt H."/>
            <person name="Jeon C.O."/>
        </authorList>
    </citation>
    <scope>NUCLEOTIDE SEQUENCE [LARGE SCALE GENOMIC DNA]</scope>
    <source>
        <strain evidence="6 7">G20-9</strain>
    </source>
</reference>
<organism evidence="6 7">
    <name type="scientific">Devosia algicola</name>
    <dbReference type="NCBI Taxonomy" id="3026418"/>
    <lineage>
        <taxon>Bacteria</taxon>
        <taxon>Pseudomonadati</taxon>
        <taxon>Pseudomonadota</taxon>
        <taxon>Alphaproteobacteria</taxon>
        <taxon>Hyphomicrobiales</taxon>
        <taxon>Devosiaceae</taxon>
        <taxon>Devosia</taxon>
    </lineage>
</organism>
<feature type="domain" description="HTH lysR-type" evidence="5">
    <location>
        <begin position="1"/>
        <end position="57"/>
    </location>
</feature>
<dbReference type="SUPFAM" id="SSF46785">
    <property type="entry name" value="Winged helix' DNA-binding domain"/>
    <property type="match status" value="1"/>
</dbReference>
<dbReference type="Pfam" id="PF03466">
    <property type="entry name" value="LysR_substrate"/>
    <property type="match status" value="1"/>
</dbReference>
<evidence type="ECO:0000259" key="5">
    <source>
        <dbReference type="PROSITE" id="PS50931"/>
    </source>
</evidence>
<dbReference type="InterPro" id="IPR000847">
    <property type="entry name" value="LysR_HTH_N"/>
</dbReference>
<dbReference type="InterPro" id="IPR036388">
    <property type="entry name" value="WH-like_DNA-bd_sf"/>
</dbReference>